<dbReference type="PANTHER" id="PTHR45901:SF3">
    <property type="entry name" value="LIPOXYGENASE HOMOLOGY DOMAIN-CONTAINING PROTEIN 1"/>
    <property type="match status" value="1"/>
</dbReference>
<dbReference type="SUPFAM" id="SSF49723">
    <property type="entry name" value="Lipase/lipooxygenase domain (PLAT/LH2 domain)"/>
    <property type="match status" value="2"/>
</dbReference>
<accession>A0A7S1X4Z9</accession>
<sequence>MFTVEAEDVGQLQQLEVIQDGSGMGAAWLLASVEVHNRVTGVRTLFPCDAWLDKKHGMSRVLSPGRPRESSGCTYKLEIKTSDVKGAGTDANVSVIIFGDKGQAGPVKLTAKMTGQRRTNLFERNQLDVFTLKAR</sequence>
<name>A0A7S1X4Z9_9CHLO</name>
<dbReference type="Pfam" id="PF01477">
    <property type="entry name" value="PLAT"/>
    <property type="match status" value="2"/>
</dbReference>
<dbReference type="InterPro" id="IPR052970">
    <property type="entry name" value="Inner_ear_hair_cell_LOXHD"/>
</dbReference>
<dbReference type="InterPro" id="IPR001024">
    <property type="entry name" value="PLAT/LH2_dom"/>
</dbReference>
<protein>
    <recommendedName>
        <fullName evidence="2">PLAT domain-containing protein</fullName>
    </recommendedName>
</protein>
<feature type="domain" description="PLAT" evidence="2">
    <location>
        <begin position="1"/>
        <end position="66"/>
    </location>
</feature>
<evidence type="ECO:0000313" key="3">
    <source>
        <dbReference type="EMBL" id="CAD9209087.1"/>
    </source>
</evidence>
<dbReference type="EMBL" id="HBGG01021776">
    <property type="protein sequence ID" value="CAD9209087.1"/>
    <property type="molecule type" value="Transcribed_RNA"/>
</dbReference>
<feature type="domain" description="PLAT" evidence="2">
    <location>
        <begin position="73"/>
        <end position="135"/>
    </location>
</feature>
<evidence type="ECO:0000259" key="2">
    <source>
        <dbReference type="PROSITE" id="PS50095"/>
    </source>
</evidence>
<gene>
    <name evidence="3" type="ORF">TCHU04912_LOCUS11325</name>
</gene>
<reference evidence="3" key="1">
    <citation type="submission" date="2021-01" db="EMBL/GenBank/DDBJ databases">
        <authorList>
            <person name="Corre E."/>
            <person name="Pelletier E."/>
            <person name="Niang G."/>
            <person name="Scheremetjew M."/>
            <person name="Finn R."/>
            <person name="Kale V."/>
            <person name="Holt S."/>
            <person name="Cochrane G."/>
            <person name="Meng A."/>
            <person name="Brown T."/>
            <person name="Cohen L."/>
        </authorList>
    </citation>
    <scope>NUCLEOTIDE SEQUENCE</scope>
    <source>
        <strain evidence="3">PLY429</strain>
    </source>
</reference>
<organism evidence="3">
    <name type="scientific">Tetraselmis chuii</name>
    <dbReference type="NCBI Taxonomy" id="63592"/>
    <lineage>
        <taxon>Eukaryota</taxon>
        <taxon>Viridiplantae</taxon>
        <taxon>Chlorophyta</taxon>
        <taxon>core chlorophytes</taxon>
        <taxon>Chlorodendrophyceae</taxon>
        <taxon>Chlorodendrales</taxon>
        <taxon>Chlorodendraceae</taxon>
        <taxon>Tetraselmis</taxon>
    </lineage>
</organism>
<evidence type="ECO:0000256" key="1">
    <source>
        <dbReference type="PROSITE-ProRule" id="PRU00152"/>
    </source>
</evidence>
<proteinExistence type="predicted"/>
<dbReference type="AlphaFoldDB" id="A0A7S1X4Z9"/>
<dbReference type="PROSITE" id="PS50095">
    <property type="entry name" value="PLAT"/>
    <property type="match status" value="2"/>
</dbReference>
<dbReference type="InterPro" id="IPR036392">
    <property type="entry name" value="PLAT/LH2_dom_sf"/>
</dbReference>
<dbReference type="PANTHER" id="PTHR45901">
    <property type="entry name" value="PROTEIN CBG12474"/>
    <property type="match status" value="1"/>
</dbReference>
<comment type="caution">
    <text evidence="1">Lacks conserved residue(s) required for the propagation of feature annotation.</text>
</comment>
<dbReference type="Gene3D" id="2.40.180.10">
    <property type="entry name" value="Catalase core domain"/>
    <property type="match status" value="2"/>
</dbReference>